<dbReference type="InterPro" id="IPR007081">
    <property type="entry name" value="RNA_pol_Rpb1_5"/>
</dbReference>
<evidence type="ECO:0000256" key="12">
    <source>
        <dbReference type="SAM" id="MobiDB-lite"/>
    </source>
</evidence>
<keyword evidence="4 11" id="KW-0808">Transferase</keyword>
<keyword evidence="5 11" id="KW-0548">Nucleotidyltransferase</keyword>
<dbReference type="SUPFAM" id="SSF64484">
    <property type="entry name" value="beta and beta-prime subunits of DNA dependent RNA-polymerase"/>
    <property type="match status" value="1"/>
</dbReference>
<dbReference type="InterPro" id="IPR038120">
    <property type="entry name" value="Rpb1_funnel_sf"/>
</dbReference>
<organism evidence="14 15">
    <name type="scientific">Tribonema minus</name>
    <dbReference type="NCBI Taxonomy" id="303371"/>
    <lineage>
        <taxon>Eukaryota</taxon>
        <taxon>Sar</taxon>
        <taxon>Stramenopiles</taxon>
        <taxon>Ochrophyta</taxon>
        <taxon>PX clade</taxon>
        <taxon>Xanthophyceae</taxon>
        <taxon>Tribonematales</taxon>
        <taxon>Tribonemataceae</taxon>
        <taxon>Tribonema</taxon>
    </lineage>
</organism>
<feature type="domain" description="RNA polymerase N-terminal" evidence="13">
    <location>
        <begin position="331"/>
        <end position="609"/>
    </location>
</feature>
<dbReference type="Gene3D" id="2.40.40.20">
    <property type="match status" value="1"/>
</dbReference>
<evidence type="ECO:0000256" key="6">
    <source>
        <dbReference type="ARBA" id="ARBA00022723"/>
    </source>
</evidence>
<sequence length="1662" mass="181576">MSHDRQVIRHKVEEVKFGFLSGDEIRAISVKQITSPLTFDALNNPLPGGLYDPALGPSQQRAVCPTCGQDHLSCPGHVGHIELAAEVYHPLLFPILFKLLKTKCFSCHKLRMNSQTCRIYAVKMALCDAGETNMARSLDAEIAGGGAEANTDEGDEDLLPDKAETISAILARRQIADDVIKAIGACKKCQNCGAFSPVLRKDGHTKLFLKPLSDKMQKANNLVAAKMGSAMQAIKDKAAAANQPGNDSDPEPANDSDSDAGSASEGEGRARDKPKDEHDQYVSPLEAQAQMQLLWEKEGHLLSLLFKTSMPPPKLLSAPQPVAGYDPQGFRLFFMKTIAVPPPRFRPPMVMADMVAEHPQNQYLTKNQINCFIDSSKDTSVNAKDAAPGLRQILEKKEGLFRKHMMGKRVNHSCRSVISPDPYIGTTEIGIPERFAKVLCFPQPVAAWNVEHLRTLVENGADFYPGANYIEDAAGKLINLRRQSAVQRKGMAARLLSEPGQKVWRHLQDRDAMLVNRQPTLHKPGIMAHHARILRNPTYQTIRMHYANCNTYNADFDGDEINCHLPQNEVARAEANVLAFTNEQYLVPTDGKPLRGLIQDSVDAGVKLCSKSTWLTREDFQQLMFQITGPGTPIRTPQPAILKPKQLWSGKQVFSCILQHLTAGLPQLNLDAKTKTPAVAFGEQWQEHRVVIREGELLQGVLDKAAFGATEFGLVHSVHELYGADAAGSLLTSLGRVLVTFLQFAGHTCGIEDLTLTQSAEKERRRLIGTIRAKTAEMLAGNDMASQAGALDGFMMSELSGVASDIIKACLPGGQEKPFPSNNFSLMVLTGAKGSMVNHSQVSCGLGQQALEGRRVPIMISGKSLPSFQAFDSNPRANGFITDRFLTGIRPQDYYFHCMAGREGLVDTAVKTSRSGYLQRCLIKHLEELKVEYDGTVRDGDGGVFQFMYGEDGIDATQSKFMSGAKPQLEFMARNYRAIVHKYDLDQGILDKFNVEKAVEAHDAVSYAQGKDDGALFEVGQSVSARRLRKGREDWCRENLRKGWFTATIVKVHASSSDAASPERTKYTLRYAADGMEARKVPLTIKLPTAADTLGASRVPLIQRCSADPVLSTLNVNQDLGAVSERFHARLEAFMAAESHRRGLLSGRRGAAARDDFTVMMWVKYMRSLAAPGEAVGAIAGQSVGEPSTQMTLNTFHLAGHGGANVTLGIPRLREIVMTASRALKTPAATVPLLRGVSRAQGEALARLLTRLPLLELLLNTGGGVTVREKLGKGDTGLWERHYVIALRLFPAKKILKAFSLTFKQLCRAISQTFVPRLLRLVATELRRCGELAAARSKKSAVSKAKAAMKAEEEYEDEDSGDEEGQGTLKFGRKKEQASYGDMDDDEKEMWKAMKGKGGDPLNSDDDGDDASDDGRSRGDGQTTQLDGDEQDGLDFLDLSTGVKNNQMFGRMDFNKASNTVTVTLKFPASVRRLLMVGIAEAAAATSVVRSHGKIGRSFLVEQLIGGENRMALQTEGADFATLWALGPREGGTLLDLPQLASNHIYGMLMSYGVEACRAAITKEIAAVFAVYGIGVDARHLGLIADYMTFYGGYRAMNRIGMKDIASPFLQMSFETTASFLVQAALDSKVEKLKSPSARIVMGQVGDFGTGQFDLMVPVEVA</sequence>
<dbReference type="InterPro" id="IPR015699">
    <property type="entry name" value="DNA-dir_RNA_pol1_lsu_N"/>
</dbReference>
<dbReference type="Gene3D" id="3.30.70.2850">
    <property type="match status" value="1"/>
</dbReference>
<dbReference type="Gene3D" id="1.10.274.100">
    <property type="entry name" value="RNA polymerase Rpb1, domain 3"/>
    <property type="match status" value="1"/>
</dbReference>
<dbReference type="Pfam" id="PF04997">
    <property type="entry name" value="RNA_pol_Rpb1_1"/>
    <property type="match status" value="1"/>
</dbReference>
<dbReference type="OrthoDB" id="270392at2759"/>
<dbReference type="Gene3D" id="1.10.357.120">
    <property type="match status" value="1"/>
</dbReference>
<evidence type="ECO:0000256" key="2">
    <source>
        <dbReference type="ARBA" id="ARBA00006460"/>
    </source>
</evidence>
<evidence type="ECO:0000313" key="14">
    <source>
        <dbReference type="EMBL" id="KAG5175481.1"/>
    </source>
</evidence>
<dbReference type="Gene3D" id="3.30.1490.180">
    <property type="entry name" value="RNA polymerase ii"/>
    <property type="match status" value="1"/>
</dbReference>
<dbReference type="GO" id="GO:0006351">
    <property type="term" value="P:DNA-templated transcription"/>
    <property type="evidence" value="ECO:0007669"/>
    <property type="project" value="InterPro"/>
</dbReference>
<evidence type="ECO:0000256" key="8">
    <source>
        <dbReference type="ARBA" id="ARBA00022842"/>
    </source>
</evidence>
<dbReference type="Proteomes" id="UP000664859">
    <property type="component" value="Unassembled WGS sequence"/>
</dbReference>
<dbReference type="InterPro" id="IPR045867">
    <property type="entry name" value="DNA-dir_RpoC_beta_prime"/>
</dbReference>
<feature type="region of interest" description="Disordered" evidence="12">
    <location>
        <begin position="1352"/>
        <end position="1433"/>
    </location>
</feature>
<protein>
    <recommendedName>
        <fullName evidence="11">DNA-directed RNA polymerase subunit</fullName>
        <ecNumber evidence="11">2.7.7.6</ecNumber>
    </recommendedName>
</protein>
<evidence type="ECO:0000256" key="4">
    <source>
        <dbReference type="ARBA" id="ARBA00022679"/>
    </source>
</evidence>
<evidence type="ECO:0000256" key="9">
    <source>
        <dbReference type="ARBA" id="ARBA00023163"/>
    </source>
</evidence>
<comment type="caution">
    <text evidence="14">The sequence shown here is derived from an EMBL/GenBank/DDBJ whole genome shotgun (WGS) entry which is preliminary data.</text>
</comment>
<keyword evidence="15" id="KW-1185">Reference proteome</keyword>
<keyword evidence="6" id="KW-0479">Metal-binding</keyword>
<dbReference type="InterPro" id="IPR044893">
    <property type="entry name" value="RNA_pol_Rpb1_clamp_domain"/>
</dbReference>
<dbReference type="Pfam" id="PF05000">
    <property type="entry name" value="RNA_pol_Rpb1_4"/>
    <property type="match status" value="1"/>
</dbReference>
<evidence type="ECO:0000256" key="3">
    <source>
        <dbReference type="ARBA" id="ARBA00022478"/>
    </source>
</evidence>
<keyword evidence="8" id="KW-0460">Magnesium</keyword>
<dbReference type="CDD" id="cd01435">
    <property type="entry name" value="RNAP_I_RPA1_N"/>
    <property type="match status" value="1"/>
</dbReference>
<evidence type="ECO:0000256" key="10">
    <source>
        <dbReference type="ARBA" id="ARBA00023242"/>
    </source>
</evidence>
<dbReference type="InterPro" id="IPR007083">
    <property type="entry name" value="RNA_pol_Rpb1_4"/>
</dbReference>
<feature type="region of interest" description="Disordered" evidence="12">
    <location>
        <begin position="236"/>
        <end position="280"/>
    </location>
</feature>
<dbReference type="Pfam" id="PF04983">
    <property type="entry name" value="RNA_pol_Rpb1_3"/>
    <property type="match status" value="1"/>
</dbReference>
<dbReference type="InterPro" id="IPR007066">
    <property type="entry name" value="RNA_pol_Rpb1_3"/>
</dbReference>
<dbReference type="GO" id="GO:0046872">
    <property type="term" value="F:metal ion binding"/>
    <property type="evidence" value="ECO:0007669"/>
    <property type="project" value="UniProtKB-KW"/>
</dbReference>
<feature type="compositionally biased region" description="Acidic residues" evidence="12">
    <location>
        <begin position="1403"/>
        <end position="1412"/>
    </location>
</feature>
<comment type="subcellular location">
    <subcellularLocation>
        <location evidence="1">Nucleus</location>
    </subcellularLocation>
</comment>
<evidence type="ECO:0000256" key="1">
    <source>
        <dbReference type="ARBA" id="ARBA00004123"/>
    </source>
</evidence>
<keyword evidence="10" id="KW-0539">Nucleus</keyword>
<dbReference type="GO" id="GO:0003899">
    <property type="term" value="F:DNA-directed RNA polymerase activity"/>
    <property type="evidence" value="ECO:0007669"/>
    <property type="project" value="UniProtKB-EC"/>
</dbReference>
<evidence type="ECO:0000259" key="13">
    <source>
        <dbReference type="SMART" id="SM00663"/>
    </source>
</evidence>
<accession>A0A836C8M0</accession>
<dbReference type="CDD" id="cd02735">
    <property type="entry name" value="RNAP_I_Rpa1_C"/>
    <property type="match status" value="1"/>
</dbReference>
<dbReference type="InterPro" id="IPR000722">
    <property type="entry name" value="RNA_pol_asu"/>
</dbReference>
<dbReference type="InterPro" id="IPR007080">
    <property type="entry name" value="RNA_pol_Rpb1_1"/>
</dbReference>
<keyword evidence="9 11" id="KW-0804">Transcription</keyword>
<feature type="compositionally biased region" description="Basic and acidic residues" evidence="12">
    <location>
        <begin position="266"/>
        <end position="280"/>
    </location>
</feature>
<proteinExistence type="inferred from homology"/>
<dbReference type="FunFam" id="4.10.860.120:FF:000006">
    <property type="entry name" value="DNA-directed RNA polymerase subunit"/>
    <property type="match status" value="1"/>
</dbReference>
<dbReference type="Gene3D" id="6.10.250.2940">
    <property type="match status" value="1"/>
</dbReference>
<dbReference type="PANTHER" id="PTHR19376">
    <property type="entry name" value="DNA-DIRECTED RNA POLYMERASE"/>
    <property type="match status" value="1"/>
</dbReference>
<evidence type="ECO:0000256" key="5">
    <source>
        <dbReference type="ARBA" id="ARBA00022695"/>
    </source>
</evidence>
<dbReference type="Gene3D" id="1.10.150.390">
    <property type="match status" value="1"/>
</dbReference>
<feature type="compositionally biased region" description="Acidic residues" evidence="12">
    <location>
        <begin position="248"/>
        <end position="258"/>
    </location>
</feature>
<comment type="function">
    <text evidence="11">DNA-dependent RNA polymerase catalyzes the transcription of DNA into RNA using the four ribonucleoside triphosphates as substrates.</text>
</comment>
<evidence type="ECO:0000256" key="7">
    <source>
        <dbReference type="ARBA" id="ARBA00022833"/>
    </source>
</evidence>
<dbReference type="PANTHER" id="PTHR19376:SF11">
    <property type="entry name" value="DNA-DIRECTED RNA POLYMERASE I SUBUNIT RPA1"/>
    <property type="match status" value="1"/>
</dbReference>
<evidence type="ECO:0000256" key="11">
    <source>
        <dbReference type="RuleBase" id="RU004279"/>
    </source>
</evidence>
<dbReference type="InterPro" id="IPR047107">
    <property type="entry name" value="DNA-dir_RNA_pol1_lsu_C"/>
</dbReference>
<dbReference type="GO" id="GO:0003677">
    <property type="term" value="F:DNA binding"/>
    <property type="evidence" value="ECO:0007669"/>
    <property type="project" value="InterPro"/>
</dbReference>
<dbReference type="Gene3D" id="4.10.860.120">
    <property type="entry name" value="RNA polymerase II, clamp domain"/>
    <property type="match status" value="1"/>
</dbReference>
<dbReference type="EC" id="2.7.7.6" evidence="11"/>
<dbReference type="GO" id="GO:0005736">
    <property type="term" value="C:RNA polymerase I complex"/>
    <property type="evidence" value="ECO:0007669"/>
    <property type="project" value="TreeGrafter"/>
</dbReference>
<keyword evidence="3 11" id="KW-0240">DNA-directed RNA polymerase</keyword>
<dbReference type="Gene3D" id="1.10.132.30">
    <property type="match status" value="1"/>
</dbReference>
<dbReference type="InterPro" id="IPR042102">
    <property type="entry name" value="RNA_pol_Rpb1_3_sf"/>
</dbReference>
<dbReference type="EMBL" id="JAFCMP010000548">
    <property type="protein sequence ID" value="KAG5175481.1"/>
    <property type="molecule type" value="Genomic_DNA"/>
</dbReference>
<gene>
    <name evidence="14" type="ORF">JKP88DRAFT_270967</name>
</gene>
<dbReference type="SMART" id="SM00663">
    <property type="entry name" value="RPOLA_N"/>
    <property type="match status" value="1"/>
</dbReference>
<name>A0A836C8M0_9STRA</name>
<comment type="similarity">
    <text evidence="2 11">Belongs to the RNA polymerase beta' chain family.</text>
</comment>
<dbReference type="Pfam" id="PF04998">
    <property type="entry name" value="RNA_pol_Rpb1_5"/>
    <property type="match status" value="1"/>
</dbReference>
<dbReference type="Pfam" id="PF00623">
    <property type="entry name" value="RNA_pol_Rpb1_2"/>
    <property type="match status" value="1"/>
</dbReference>
<dbReference type="InterPro" id="IPR006592">
    <property type="entry name" value="RNA_pol_N"/>
</dbReference>
<keyword evidence="7" id="KW-0862">Zinc</keyword>
<reference evidence="14" key="1">
    <citation type="submission" date="2021-02" db="EMBL/GenBank/DDBJ databases">
        <title>First Annotated Genome of the Yellow-green Alga Tribonema minus.</title>
        <authorList>
            <person name="Mahan K.M."/>
        </authorList>
    </citation>
    <scope>NUCLEOTIDE SEQUENCE</scope>
    <source>
        <strain evidence="14">UTEX B ZZ1240</strain>
    </source>
</reference>
<feature type="compositionally biased region" description="Acidic residues" evidence="12">
    <location>
        <begin position="1353"/>
        <end position="1365"/>
    </location>
</feature>
<evidence type="ECO:0000313" key="15">
    <source>
        <dbReference type="Proteomes" id="UP000664859"/>
    </source>
</evidence>
<comment type="catalytic activity">
    <reaction evidence="11">
        <text>RNA(n) + a ribonucleoside 5'-triphosphate = RNA(n+1) + diphosphate</text>
        <dbReference type="Rhea" id="RHEA:21248"/>
        <dbReference type="Rhea" id="RHEA-COMP:14527"/>
        <dbReference type="Rhea" id="RHEA-COMP:17342"/>
        <dbReference type="ChEBI" id="CHEBI:33019"/>
        <dbReference type="ChEBI" id="CHEBI:61557"/>
        <dbReference type="ChEBI" id="CHEBI:140395"/>
        <dbReference type="EC" id="2.7.7.6"/>
    </reaction>
</comment>